<evidence type="ECO:0000259" key="14">
    <source>
        <dbReference type="Pfam" id="PF00593"/>
    </source>
</evidence>
<keyword evidence="4" id="KW-0410">Iron transport</keyword>
<keyword evidence="9 11" id="KW-0472">Membrane</keyword>
<keyword evidence="3 11" id="KW-1134">Transmembrane beta strand</keyword>
<dbReference type="Gene3D" id="2.40.170.20">
    <property type="entry name" value="TonB-dependent receptor, beta-barrel domain"/>
    <property type="match status" value="1"/>
</dbReference>
<evidence type="ECO:0000256" key="5">
    <source>
        <dbReference type="ARBA" id="ARBA00022692"/>
    </source>
</evidence>
<sequence>MNKKSRTKRSKVASAISIALLPISGIFTSQLAMAQEAEPEVNEGMEKIQVTATRRAGTVQDVPINISAISPDLLEQQDINELEDVAKWVPGLTITDQGGRYDAPIIVRGLNTNSSGPGSNSGTVATYVGETPLFVNMRLIDMQRVEVLIGPQGTLYGAGTLGGAIRYIPNPVNLEYTEGSVFADVSQTQESGSLGTEGGFIFNAPLIDDTLGMRVSLNYVDDPGFIDYNYLVREPGVSLPDPDWSDPNAVSENLYSVEDVNDEQTVTGRVALRWQPTDWFDSTLTYFYQKQELGGRQISQYNSLSPESELSGEVGKYESAYRYLEPYERTNDLLSLEMNIDLGFAELVSSTGITSTEGEGSRDQTDLLIRLNYGYEEFPAFAASTEDVSSDDTFTQELRLVSTADSPLTWIVGGYYNKDEGEGYSKEFTPGFDQFAIDEFGAEGFLRPDSIEYYSRSENETTEKALFGEISYAFSEQWDVTVGVRKYWYEVSASSAVDLPLYQTVFNGRDPDSFVFDFDTVSNKNDGELFKFNTSYKFTDDTLAYVTISEGFRIGGANDVAACPSNIDEIENQIICALPNEQLYLPDTTVNYELGFKTTWLKNRLHLNAALFNVEWKDAQVNGATVNGAVGYTANSEGANSKGIELSSRAIFTDNFSAYATYSYAKAELTASAPFLFGVYDDESQYWYDGADGDRLPGSPESSFSLGLVYSTEMMGKMLDLAYGLTGQSDTYSTVGLKADGEVLPGYALSNITAKFSDEAWAVTFYVNNLFDKYTNLSVRGDLSQVGMGQEVNQNRSDLTRGYGHYVNTPRTAGLKFRYNFEL</sequence>
<dbReference type="PANTHER" id="PTHR32552:SF81">
    <property type="entry name" value="TONB-DEPENDENT OUTER MEMBRANE RECEPTOR"/>
    <property type="match status" value="1"/>
</dbReference>
<keyword evidence="10 11" id="KW-0998">Cell outer membrane</keyword>
<evidence type="ECO:0000256" key="2">
    <source>
        <dbReference type="ARBA" id="ARBA00022448"/>
    </source>
</evidence>
<comment type="caution">
    <text evidence="16">The sequence shown here is derived from an EMBL/GenBank/DDBJ whole genome shotgun (WGS) entry which is preliminary data.</text>
</comment>
<evidence type="ECO:0000259" key="15">
    <source>
        <dbReference type="Pfam" id="PF07715"/>
    </source>
</evidence>
<dbReference type="Pfam" id="PF07715">
    <property type="entry name" value="Plug"/>
    <property type="match status" value="1"/>
</dbReference>
<keyword evidence="5 11" id="KW-0812">Transmembrane</keyword>
<dbReference type="Pfam" id="PF00593">
    <property type="entry name" value="TonB_dep_Rec_b-barrel"/>
    <property type="match status" value="1"/>
</dbReference>
<dbReference type="InterPro" id="IPR000531">
    <property type="entry name" value="Beta-barrel_TonB"/>
</dbReference>
<evidence type="ECO:0000256" key="11">
    <source>
        <dbReference type="PROSITE-ProRule" id="PRU01360"/>
    </source>
</evidence>
<accession>A0ABT9GHB5</accession>
<evidence type="ECO:0000256" key="4">
    <source>
        <dbReference type="ARBA" id="ARBA00022496"/>
    </source>
</evidence>
<reference evidence="16 17" key="1">
    <citation type="submission" date="2023-04" db="EMBL/GenBank/DDBJ databases">
        <title>Novel Pseudoalteromonas species isolated from Pacific coral.</title>
        <authorList>
            <person name="Videau P."/>
            <person name="Shlafstein M.D."/>
            <person name="Oline D.K."/>
            <person name="Strangman W.K."/>
            <person name="Hahnke R.L."/>
            <person name="Saw J.H."/>
            <person name="Ushijima B."/>
        </authorList>
    </citation>
    <scope>NUCLEOTIDE SEQUENCE [LARGE SCALE GENOMIC DNA]</scope>
    <source>
        <strain evidence="16 17">LMG 14908</strain>
    </source>
</reference>
<protein>
    <submittedName>
        <fullName evidence="16">TonB-dependent receptor</fullName>
    </submittedName>
</protein>
<keyword evidence="13" id="KW-0732">Signal</keyword>
<feature type="domain" description="TonB-dependent receptor plug" evidence="15">
    <location>
        <begin position="59"/>
        <end position="164"/>
    </location>
</feature>
<dbReference type="SUPFAM" id="SSF56935">
    <property type="entry name" value="Porins"/>
    <property type="match status" value="1"/>
</dbReference>
<evidence type="ECO:0000256" key="10">
    <source>
        <dbReference type="ARBA" id="ARBA00023237"/>
    </source>
</evidence>
<dbReference type="InterPro" id="IPR036942">
    <property type="entry name" value="Beta-barrel_TonB_sf"/>
</dbReference>
<name>A0ABT9GHB5_9GAMM</name>
<evidence type="ECO:0000256" key="8">
    <source>
        <dbReference type="ARBA" id="ARBA00023077"/>
    </source>
</evidence>
<comment type="similarity">
    <text evidence="11 12">Belongs to the TonB-dependent receptor family.</text>
</comment>
<feature type="chain" id="PRO_5046079998" evidence="13">
    <location>
        <begin position="35"/>
        <end position="823"/>
    </location>
</feature>
<keyword evidence="17" id="KW-1185">Reference proteome</keyword>
<evidence type="ECO:0000256" key="9">
    <source>
        <dbReference type="ARBA" id="ARBA00023136"/>
    </source>
</evidence>
<dbReference type="InterPro" id="IPR012910">
    <property type="entry name" value="Plug_dom"/>
</dbReference>
<keyword evidence="8 12" id="KW-0798">TonB box</keyword>
<keyword evidence="7" id="KW-0406">Ion transport</keyword>
<gene>
    <name evidence="16" type="ORF">QDH73_14835</name>
</gene>
<feature type="signal peptide" evidence="13">
    <location>
        <begin position="1"/>
        <end position="34"/>
    </location>
</feature>
<proteinExistence type="inferred from homology"/>
<evidence type="ECO:0000256" key="3">
    <source>
        <dbReference type="ARBA" id="ARBA00022452"/>
    </source>
</evidence>
<feature type="domain" description="TonB-dependent receptor-like beta-barrel" evidence="14">
    <location>
        <begin position="331"/>
        <end position="770"/>
    </location>
</feature>
<dbReference type="InterPro" id="IPR039426">
    <property type="entry name" value="TonB-dep_rcpt-like"/>
</dbReference>
<dbReference type="Proteomes" id="UP001242314">
    <property type="component" value="Unassembled WGS sequence"/>
</dbReference>
<evidence type="ECO:0000313" key="16">
    <source>
        <dbReference type="EMBL" id="MDP4485286.1"/>
    </source>
</evidence>
<evidence type="ECO:0000256" key="13">
    <source>
        <dbReference type="SAM" id="SignalP"/>
    </source>
</evidence>
<dbReference type="RefSeq" id="WP_039490357.1">
    <property type="nucleotide sequence ID" value="NZ_JASGWX010000012.1"/>
</dbReference>
<keyword evidence="2 11" id="KW-0813">Transport</keyword>
<evidence type="ECO:0000256" key="7">
    <source>
        <dbReference type="ARBA" id="ARBA00023065"/>
    </source>
</evidence>
<organism evidence="16 17">
    <name type="scientific">Pseudoalteromonas distincta</name>
    <dbReference type="NCBI Taxonomy" id="77608"/>
    <lineage>
        <taxon>Bacteria</taxon>
        <taxon>Pseudomonadati</taxon>
        <taxon>Pseudomonadota</taxon>
        <taxon>Gammaproteobacteria</taxon>
        <taxon>Alteromonadales</taxon>
        <taxon>Pseudoalteromonadaceae</taxon>
        <taxon>Pseudoalteromonas</taxon>
    </lineage>
</organism>
<evidence type="ECO:0000256" key="6">
    <source>
        <dbReference type="ARBA" id="ARBA00023004"/>
    </source>
</evidence>
<evidence type="ECO:0000256" key="12">
    <source>
        <dbReference type="RuleBase" id="RU003357"/>
    </source>
</evidence>
<evidence type="ECO:0000313" key="17">
    <source>
        <dbReference type="Proteomes" id="UP001242314"/>
    </source>
</evidence>
<keyword evidence="6" id="KW-0408">Iron</keyword>
<dbReference type="PROSITE" id="PS52016">
    <property type="entry name" value="TONB_DEPENDENT_REC_3"/>
    <property type="match status" value="1"/>
</dbReference>
<comment type="subcellular location">
    <subcellularLocation>
        <location evidence="1 11">Cell outer membrane</location>
        <topology evidence="1 11">Multi-pass membrane protein</topology>
    </subcellularLocation>
</comment>
<dbReference type="PANTHER" id="PTHR32552">
    <property type="entry name" value="FERRICHROME IRON RECEPTOR-RELATED"/>
    <property type="match status" value="1"/>
</dbReference>
<dbReference type="EMBL" id="JASGWX010000012">
    <property type="protein sequence ID" value="MDP4485286.1"/>
    <property type="molecule type" value="Genomic_DNA"/>
</dbReference>
<keyword evidence="16" id="KW-0675">Receptor</keyword>
<evidence type="ECO:0000256" key="1">
    <source>
        <dbReference type="ARBA" id="ARBA00004571"/>
    </source>
</evidence>